<accession>A0A1F6M1E9</accession>
<dbReference type="Gene3D" id="2.60.40.420">
    <property type="entry name" value="Cupredoxins - blue copper proteins"/>
    <property type="match status" value="2"/>
</dbReference>
<proteinExistence type="predicted"/>
<dbReference type="CDD" id="cd00371">
    <property type="entry name" value="HMA"/>
    <property type="match status" value="1"/>
</dbReference>
<keyword evidence="2" id="KW-0812">Transmembrane</keyword>
<evidence type="ECO:0000256" key="1">
    <source>
        <dbReference type="ARBA" id="ARBA00022723"/>
    </source>
</evidence>
<dbReference type="InterPro" id="IPR039447">
    <property type="entry name" value="UreH-like_TM_dom"/>
</dbReference>
<protein>
    <recommendedName>
        <fullName evidence="3">HMA domain-containing protein</fullName>
    </recommendedName>
</protein>
<keyword evidence="2" id="KW-1133">Transmembrane helix</keyword>
<sequence>MGIITVPIRGMHCASCEILIGEELKKLPHVAKAVVSLKKATATIHYSNERPTDAEIAQAVHAAGYEVGEKKRLPWISRDWRDYKDLARAAIILFVLYWIAQRLGLFDLAVNTEKDGLLIALLVGLVAGVSTCMALIGGLVLSLSARHAELHPEATAIQKFRPHLYFNLGRIVGYAFLGGIIGMIGKAFQPTTGMLGVMTMVVGGVMIFLGLKLVEVFPALRDKTITLPSGIAQLFGLHKEVKEYSHKTASIMGALTFFLPCGFTQAMQIYAISTGSFTQGAVIMGLFALGTAPGLLGVGGLTAALKGKKARTFFMGAGLAVILLGWFNIANGSRLLSGDGGKGTTNPVVTEDAQEVKMVQGANGYLPSVFTVQKGKPVKWVIDSRSSFSCAASLVVPSLGISKTLKKGENIITFTPTKVGTIPFSCSMGMYRGKFIVVDENGKTSSALPTDSSSSANLATATTGSSCGGGCGGCGGGSRASVTPNVGAVESTESEQVIKTIYTYNKDIAPNTFTVKAGEPVRLEIKAKESGRGCMSSIMVPGLYDEPQYLESGTTVVMTFTPTKAGEYPITCAMGVPRGVIKVIT</sequence>
<organism evidence="4 5">
    <name type="scientific">Candidatus Magasanikbacteria bacterium RIFCSPHIGHO2_02_FULL_47_14</name>
    <dbReference type="NCBI Taxonomy" id="1798680"/>
    <lineage>
        <taxon>Bacteria</taxon>
        <taxon>Candidatus Magasanikiibacteriota</taxon>
    </lineage>
</organism>
<dbReference type="PANTHER" id="PTHR42208:SF1">
    <property type="entry name" value="HEAVY METAL TRANSPORTER"/>
    <property type="match status" value="1"/>
</dbReference>
<dbReference type="SUPFAM" id="SSF49503">
    <property type="entry name" value="Cupredoxins"/>
    <property type="match status" value="2"/>
</dbReference>
<dbReference type="EMBL" id="MFQB01000047">
    <property type="protein sequence ID" value="OGH65451.1"/>
    <property type="molecule type" value="Genomic_DNA"/>
</dbReference>
<dbReference type="Pfam" id="PF13473">
    <property type="entry name" value="Cupredoxin_1"/>
    <property type="match status" value="2"/>
</dbReference>
<gene>
    <name evidence="4" type="ORF">A3J66_02410</name>
</gene>
<dbReference type="InterPro" id="IPR006121">
    <property type="entry name" value="HMA_dom"/>
</dbReference>
<feature type="transmembrane region" description="Helical" evidence="2">
    <location>
        <begin position="117"/>
        <end position="143"/>
    </location>
</feature>
<evidence type="ECO:0000256" key="2">
    <source>
        <dbReference type="SAM" id="Phobius"/>
    </source>
</evidence>
<evidence type="ECO:0000313" key="5">
    <source>
        <dbReference type="Proteomes" id="UP000176282"/>
    </source>
</evidence>
<feature type="transmembrane region" description="Helical" evidence="2">
    <location>
        <begin position="86"/>
        <end position="105"/>
    </location>
</feature>
<dbReference type="InterPro" id="IPR008972">
    <property type="entry name" value="Cupredoxin"/>
</dbReference>
<dbReference type="AlphaFoldDB" id="A0A1F6M1E9"/>
<feature type="transmembrane region" description="Helical" evidence="2">
    <location>
        <begin position="312"/>
        <end position="329"/>
    </location>
</feature>
<name>A0A1F6M1E9_9BACT</name>
<dbReference type="PROSITE" id="PS50846">
    <property type="entry name" value="HMA_2"/>
    <property type="match status" value="1"/>
</dbReference>
<dbReference type="InterPro" id="IPR028096">
    <property type="entry name" value="EfeO_Cupredoxin"/>
</dbReference>
<reference evidence="4 5" key="1">
    <citation type="journal article" date="2016" name="Nat. Commun.">
        <title>Thousands of microbial genomes shed light on interconnected biogeochemical processes in an aquifer system.</title>
        <authorList>
            <person name="Anantharaman K."/>
            <person name="Brown C.T."/>
            <person name="Hug L.A."/>
            <person name="Sharon I."/>
            <person name="Castelle C.J."/>
            <person name="Probst A.J."/>
            <person name="Thomas B.C."/>
            <person name="Singh A."/>
            <person name="Wilkins M.J."/>
            <person name="Karaoz U."/>
            <person name="Brodie E.L."/>
            <person name="Williams K.H."/>
            <person name="Hubbard S.S."/>
            <person name="Banfield J.F."/>
        </authorList>
    </citation>
    <scope>NUCLEOTIDE SEQUENCE [LARGE SCALE GENOMIC DNA]</scope>
</reference>
<comment type="caution">
    <text evidence="4">The sequence shown here is derived from an EMBL/GenBank/DDBJ whole genome shotgun (WGS) entry which is preliminary data.</text>
</comment>
<dbReference type="InterPro" id="IPR017969">
    <property type="entry name" value="Heavy-metal-associated_CS"/>
</dbReference>
<dbReference type="Pfam" id="PF00403">
    <property type="entry name" value="HMA"/>
    <property type="match status" value="1"/>
</dbReference>
<dbReference type="SUPFAM" id="SSF55008">
    <property type="entry name" value="HMA, heavy metal-associated domain"/>
    <property type="match status" value="1"/>
</dbReference>
<dbReference type="PANTHER" id="PTHR42208">
    <property type="entry name" value="HEAVY METAL TRANSPORTER-RELATED"/>
    <property type="match status" value="1"/>
</dbReference>
<keyword evidence="2" id="KW-0472">Membrane</keyword>
<keyword evidence="1" id="KW-0479">Metal-binding</keyword>
<dbReference type="Proteomes" id="UP000176282">
    <property type="component" value="Unassembled WGS sequence"/>
</dbReference>
<dbReference type="InterPro" id="IPR036163">
    <property type="entry name" value="HMA_dom_sf"/>
</dbReference>
<feature type="transmembrane region" description="Helical" evidence="2">
    <location>
        <begin position="249"/>
        <end position="270"/>
    </location>
</feature>
<feature type="transmembrane region" description="Helical" evidence="2">
    <location>
        <begin position="194"/>
        <end position="214"/>
    </location>
</feature>
<dbReference type="GO" id="GO:0046872">
    <property type="term" value="F:metal ion binding"/>
    <property type="evidence" value="ECO:0007669"/>
    <property type="project" value="UniProtKB-KW"/>
</dbReference>
<dbReference type="Pfam" id="PF13386">
    <property type="entry name" value="DsbD_2"/>
    <property type="match status" value="1"/>
</dbReference>
<evidence type="ECO:0000313" key="4">
    <source>
        <dbReference type="EMBL" id="OGH65451.1"/>
    </source>
</evidence>
<dbReference type="STRING" id="1798680.A3J66_02410"/>
<evidence type="ECO:0000259" key="3">
    <source>
        <dbReference type="PROSITE" id="PS50846"/>
    </source>
</evidence>
<feature type="transmembrane region" description="Helical" evidence="2">
    <location>
        <begin position="282"/>
        <end position="305"/>
    </location>
</feature>
<dbReference type="PROSITE" id="PS01047">
    <property type="entry name" value="HMA_1"/>
    <property type="match status" value="1"/>
</dbReference>
<feature type="domain" description="HMA" evidence="3">
    <location>
        <begin position="2"/>
        <end position="68"/>
    </location>
</feature>
<dbReference type="Gene3D" id="3.30.70.100">
    <property type="match status" value="1"/>
</dbReference>
<feature type="transmembrane region" description="Helical" evidence="2">
    <location>
        <begin position="164"/>
        <end position="188"/>
    </location>
</feature>